<protein>
    <submittedName>
        <fullName evidence="2">Uncharacterized protein</fullName>
    </submittedName>
</protein>
<comment type="caution">
    <text evidence="2">The sequence shown here is derived from an EMBL/GenBank/DDBJ whole genome shotgun (WGS) entry which is preliminary data.</text>
</comment>
<evidence type="ECO:0000256" key="1">
    <source>
        <dbReference type="SAM" id="SignalP"/>
    </source>
</evidence>
<organism evidence="2 3">
    <name type="scientific">Pristionchus entomophagus</name>
    <dbReference type="NCBI Taxonomy" id="358040"/>
    <lineage>
        <taxon>Eukaryota</taxon>
        <taxon>Metazoa</taxon>
        <taxon>Ecdysozoa</taxon>
        <taxon>Nematoda</taxon>
        <taxon>Chromadorea</taxon>
        <taxon>Rhabditida</taxon>
        <taxon>Rhabditina</taxon>
        <taxon>Diplogasteromorpha</taxon>
        <taxon>Diplogasteroidea</taxon>
        <taxon>Neodiplogasteridae</taxon>
        <taxon>Pristionchus</taxon>
    </lineage>
</organism>
<proteinExistence type="predicted"/>
<feature type="signal peptide" evidence="1">
    <location>
        <begin position="1"/>
        <end position="16"/>
    </location>
</feature>
<accession>A0AAV5S9G2</accession>
<dbReference type="Proteomes" id="UP001432027">
    <property type="component" value="Unassembled WGS sequence"/>
</dbReference>
<name>A0AAV5S9G2_9BILA</name>
<dbReference type="AlphaFoldDB" id="A0AAV5S9G2"/>
<evidence type="ECO:0000313" key="2">
    <source>
        <dbReference type="EMBL" id="GMS78902.1"/>
    </source>
</evidence>
<dbReference type="EMBL" id="BTSX01000001">
    <property type="protein sequence ID" value="GMS78902.1"/>
    <property type="molecule type" value="Genomic_DNA"/>
</dbReference>
<gene>
    <name evidence="2" type="ORF">PENTCL1PPCAC_1077</name>
</gene>
<sequence length="161" mass="18852">LHVIGFFFWTMMSTIALLKQFETPIIYPALENNIGQTFIEFARSFYIFPLLYFGPRSLIQTKDDPGFTRIYNFTMSIMTSQVVMVSWLSLISFQNWTQIDKVSSTVVYSFWVLFIPPMLYLQAIELRQIWIDGVALFSSSEEKKIHLSVDEEDNKPIIVRL</sequence>
<feature type="chain" id="PRO_5043574027" evidence="1">
    <location>
        <begin position="17"/>
        <end position="161"/>
    </location>
</feature>
<reference evidence="2" key="1">
    <citation type="submission" date="2023-10" db="EMBL/GenBank/DDBJ databases">
        <title>Genome assembly of Pristionchus species.</title>
        <authorList>
            <person name="Yoshida K."/>
            <person name="Sommer R.J."/>
        </authorList>
    </citation>
    <scope>NUCLEOTIDE SEQUENCE</scope>
    <source>
        <strain evidence="2">RS0144</strain>
    </source>
</reference>
<keyword evidence="3" id="KW-1185">Reference proteome</keyword>
<keyword evidence="1" id="KW-0732">Signal</keyword>
<feature type="non-terminal residue" evidence="2">
    <location>
        <position position="1"/>
    </location>
</feature>
<evidence type="ECO:0000313" key="3">
    <source>
        <dbReference type="Proteomes" id="UP001432027"/>
    </source>
</evidence>